<comment type="caution">
    <text evidence="1">The sequence shown here is derived from an EMBL/GenBank/DDBJ whole genome shotgun (WGS) entry which is preliminary data.</text>
</comment>
<evidence type="ECO:0008006" key="3">
    <source>
        <dbReference type="Google" id="ProtNLM"/>
    </source>
</evidence>
<protein>
    <recommendedName>
        <fullName evidence="3">S-adenosylmethionine-dependent methyltransferase</fullName>
    </recommendedName>
</protein>
<dbReference type="PANTHER" id="PTHR31009">
    <property type="entry name" value="S-ADENOSYL-L-METHIONINE:CARBOXYL METHYLTRANSFERASE FAMILY PROTEIN"/>
    <property type="match status" value="1"/>
</dbReference>
<accession>A0A8K0DV20</accession>
<dbReference type="InterPro" id="IPR005299">
    <property type="entry name" value="MeTrfase_7"/>
</dbReference>
<proteinExistence type="predicted"/>
<dbReference type="Gene3D" id="3.40.50.150">
    <property type="entry name" value="Vaccinia Virus protein VP39"/>
    <property type="match status" value="1"/>
</dbReference>
<dbReference type="SUPFAM" id="SSF53335">
    <property type="entry name" value="S-adenosyl-L-methionine-dependent methyltransferases"/>
    <property type="match status" value="1"/>
</dbReference>
<dbReference type="EMBL" id="VOIH02000009">
    <property type="protein sequence ID" value="KAF3437211.1"/>
    <property type="molecule type" value="Genomic_DNA"/>
</dbReference>
<dbReference type="InterPro" id="IPR029063">
    <property type="entry name" value="SAM-dependent_MTases_sf"/>
</dbReference>
<dbReference type="Proteomes" id="UP000796880">
    <property type="component" value="Unassembled WGS sequence"/>
</dbReference>
<reference evidence="1" key="1">
    <citation type="submission" date="2020-03" db="EMBL/GenBank/DDBJ databases">
        <title>A high-quality chromosome-level genome assembly of a woody plant with both climbing and erect habits, Rhamnella rubrinervis.</title>
        <authorList>
            <person name="Lu Z."/>
            <person name="Yang Y."/>
            <person name="Zhu X."/>
            <person name="Sun Y."/>
        </authorList>
    </citation>
    <scope>NUCLEOTIDE SEQUENCE</scope>
    <source>
        <strain evidence="1">BYM</strain>
        <tissue evidence="1">Leaf</tissue>
    </source>
</reference>
<name>A0A8K0DV20_9ROSA</name>
<organism evidence="1 2">
    <name type="scientific">Rhamnella rubrinervis</name>
    <dbReference type="NCBI Taxonomy" id="2594499"/>
    <lineage>
        <taxon>Eukaryota</taxon>
        <taxon>Viridiplantae</taxon>
        <taxon>Streptophyta</taxon>
        <taxon>Embryophyta</taxon>
        <taxon>Tracheophyta</taxon>
        <taxon>Spermatophyta</taxon>
        <taxon>Magnoliopsida</taxon>
        <taxon>eudicotyledons</taxon>
        <taxon>Gunneridae</taxon>
        <taxon>Pentapetalae</taxon>
        <taxon>rosids</taxon>
        <taxon>fabids</taxon>
        <taxon>Rosales</taxon>
        <taxon>Rhamnaceae</taxon>
        <taxon>rhamnoid group</taxon>
        <taxon>Rhamneae</taxon>
        <taxon>Rhamnella</taxon>
    </lineage>
</organism>
<dbReference type="OrthoDB" id="1523883at2759"/>
<gene>
    <name evidence="1" type="ORF">FNV43_RR19964</name>
</gene>
<evidence type="ECO:0000313" key="2">
    <source>
        <dbReference type="Proteomes" id="UP000796880"/>
    </source>
</evidence>
<dbReference type="AlphaFoldDB" id="A0A8K0DV20"/>
<dbReference type="Pfam" id="PF03492">
    <property type="entry name" value="Methyltransf_7"/>
    <property type="match status" value="1"/>
</dbReference>
<sequence>MAAEQSMELHEAYPMTGGDGLYSYVNNSSGQIMYNAFANLLLPKAVIDSAKELVKRAIVEKLDKEILCSFKTFRIADLGCSVGPNTYFAVQNILEALESKYQQCHQIPEFQVFYSDHVGVCMVFELNFTREEVNLHLCIG</sequence>
<evidence type="ECO:0000313" key="1">
    <source>
        <dbReference type="EMBL" id="KAF3437211.1"/>
    </source>
</evidence>
<dbReference type="GO" id="GO:0008168">
    <property type="term" value="F:methyltransferase activity"/>
    <property type="evidence" value="ECO:0007669"/>
    <property type="project" value="InterPro"/>
</dbReference>
<keyword evidence="2" id="KW-1185">Reference proteome</keyword>